<dbReference type="PANTHER" id="PTHR21248">
    <property type="entry name" value="CARDIOLIPIN SYNTHASE"/>
    <property type="match status" value="1"/>
</dbReference>
<evidence type="ECO:0000259" key="2">
    <source>
        <dbReference type="PROSITE" id="PS50035"/>
    </source>
</evidence>
<feature type="chain" id="PRO_5031112313" evidence="1">
    <location>
        <begin position="20"/>
        <end position="512"/>
    </location>
</feature>
<reference evidence="3 4" key="1">
    <citation type="submission" date="2020-08" db="EMBL/GenBank/DDBJ databases">
        <title>The Agave Microbiome: Exploring the role of microbial communities in plant adaptations to desert environments.</title>
        <authorList>
            <person name="Partida-Martinez L.P."/>
        </authorList>
    </citation>
    <scope>NUCLEOTIDE SEQUENCE [LARGE SCALE GENOMIC DNA]</scope>
    <source>
        <strain evidence="3 4">AT3.2</strain>
    </source>
</reference>
<dbReference type="Gene3D" id="3.30.870.10">
    <property type="entry name" value="Endonuclease Chain A"/>
    <property type="match status" value="2"/>
</dbReference>
<dbReference type="EC" id="2.7.8.-" evidence="3"/>
<evidence type="ECO:0000256" key="1">
    <source>
        <dbReference type="SAM" id="SignalP"/>
    </source>
</evidence>
<dbReference type="Proteomes" id="UP000540787">
    <property type="component" value="Unassembled WGS sequence"/>
</dbReference>
<dbReference type="SUPFAM" id="SSF56024">
    <property type="entry name" value="Phospholipase D/nuclease"/>
    <property type="match status" value="2"/>
</dbReference>
<dbReference type="Pfam" id="PF13091">
    <property type="entry name" value="PLDc_2"/>
    <property type="match status" value="2"/>
</dbReference>
<dbReference type="SMART" id="SM00155">
    <property type="entry name" value="PLDc"/>
    <property type="match status" value="2"/>
</dbReference>
<feature type="domain" description="PLD phosphodiesterase" evidence="2">
    <location>
        <begin position="403"/>
        <end position="430"/>
    </location>
</feature>
<dbReference type="CDD" id="cd09111">
    <property type="entry name" value="PLDc_ymdC_like_1"/>
    <property type="match status" value="1"/>
</dbReference>
<name>A0A7W9WZR2_9BURK</name>
<protein>
    <submittedName>
        <fullName evidence="3">Putative cardiolipin synthase</fullName>
        <ecNumber evidence="3">2.7.8.-</ecNumber>
    </submittedName>
</protein>
<dbReference type="InterPro" id="IPR001736">
    <property type="entry name" value="PLipase_D/transphosphatidylase"/>
</dbReference>
<feature type="signal peptide" evidence="1">
    <location>
        <begin position="1"/>
        <end position="19"/>
    </location>
</feature>
<comment type="caution">
    <text evidence="3">The sequence shown here is derived from an EMBL/GenBank/DDBJ whole genome shotgun (WGS) entry which is preliminary data.</text>
</comment>
<keyword evidence="1" id="KW-0732">Signal</keyword>
<accession>A0A7W9WZR2</accession>
<dbReference type="GO" id="GO:0030572">
    <property type="term" value="F:phosphatidyltransferase activity"/>
    <property type="evidence" value="ECO:0007669"/>
    <property type="project" value="UniProtKB-ARBA"/>
</dbReference>
<dbReference type="PROSITE" id="PS51257">
    <property type="entry name" value="PROKAR_LIPOPROTEIN"/>
    <property type="match status" value="1"/>
</dbReference>
<dbReference type="CDD" id="cd09113">
    <property type="entry name" value="PLDc_ymdC_like_2"/>
    <property type="match status" value="1"/>
</dbReference>
<dbReference type="RefSeq" id="WP_183553763.1">
    <property type="nucleotide sequence ID" value="NZ_JACHBX010000002.1"/>
</dbReference>
<sequence>MKKRAKLWLLLPTALLAGALTLSSCSTLPPLEGRVASTALTDTDNTRLGQALLPLTTAHPGLVGIHSLPDGRDAFAARAVLAQAADRSLDVQYYIWRNDTTGMLMFNALRKAADRGVRVRLLLDDNNTGGLDAILAQLDAHPQIEVRLFNPNGIRSMRPLGMVADFWRMNRRMHNKSFTADNKATIIGGRNVGDEYFGAAGDISFADLDVIATGPVVKEVSADFDLYWNCPSAYPLALMVKDAKAPPPATVDAETKEYLDAIGQSAFLNKVMSGTLPLEWAHARFLSDDPAKVLNQSSPDENIAARLAVLFGQPERNLDLVSPYFVPGKDGAAAMVEMAKKGAKIRVLTNSLEATDVSAVHAGYAKWRKPLLEAGVALYELRRASTDEPSRKKKRSGPGFGSSDASLHAKTFGVDGNRIFVGSFNFDQRSIHLNTEMGMVIDSVELAHRLSTTLDETLPMRAYEVLLDEKGNVYWLEGRDGKIIRHDVEPGTTWWKRAVVHGLGWLPIDWLL</sequence>
<dbReference type="GO" id="GO:0032049">
    <property type="term" value="P:cardiolipin biosynthetic process"/>
    <property type="evidence" value="ECO:0007669"/>
    <property type="project" value="UniProtKB-ARBA"/>
</dbReference>
<dbReference type="PANTHER" id="PTHR21248:SF12">
    <property type="entry name" value="CARDIOLIPIN SYNTHASE C"/>
    <property type="match status" value="1"/>
</dbReference>
<evidence type="ECO:0000313" key="3">
    <source>
        <dbReference type="EMBL" id="MBB6133757.1"/>
    </source>
</evidence>
<keyword evidence="3" id="KW-0808">Transferase</keyword>
<keyword evidence="4" id="KW-1185">Reference proteome</keyword>
<organism evidence="3 4">
    <name type="scientific">Massilia aurea</name>
    <dbReference type="NCBI Taxonomy" id="373040"/>
    <lineage>
        <taxon>Bacteria</taxon>
        <taxon>Pseudomonadati</taxon>
        <taxon>Pseudomonadota</taxon>
        <taxon>Betaproteobacteria</taxon>
        <taxon>Burkholderiales</taxon>
        <taxon>Oxalobacteraceae</taxon>
        <taxon>Telluria group</taxon>
        <taxon>Massilia</taxon>
    </lineage>
</organism>
<dbReference type="EMBL" id="JACHBX010000002">
    <property type="protein sequence ID" value="MBB6133757.1"/>
    <property type="molecule type" value="Genomic_DNA"/>
</dbReference>
<evidence type="ECO:0000313" key="4">
    <source>
        <dbReference type="Proteomes" id="UP000540787"/>
    </source>
</evidence>
<dbReference type="InterPro" id="IPR025202">
    <property type="entry name" value="PLD-like_dom"/>
</dbReference>
<dbReference type="AlphaFoldDB" id="A0A7W9WZR2"/>
<proteinExistence type="predicted"/>
<feature type="domain" description="PLD phosphodiesterase" evidence="2">
    <location>
        <begin position="169"/>
        <end position="196"/>
    </location>
</feature>
<gene>
    <name evidence="3" type="ORF">HD842_001899</name>
</gene>
<dbReference type="PROSITE" id="PS50035">
    <property type="entry name" value="PLD"/>
    <property type="match status" value="2"/>
</dbReference>